<dbReference type="EMBL" id="LSUQ01000083">
    <property type="protein sequence ID" value="OAG88364.1"/>
    <property type="molecule type" value="Genomic_DNA"/>
</dbReference>
<dbReference type="AlphaFoldDB" id="A0A162RXL5"/>
<keyword evidence="4" id="KW-1185">Reference proteome</keyword>
<dbReference type="Proteomes" id="UP000077421">
    <property type="component" value="Unassembled WGS sequence"/>
</dbReference>
<reference evidence="1 3" key="1">
    <citation type="submission" date="2016-02" db="EMBL/GenBank/DDBJ databases">
        <title>Draft genome sequence of Acidibacillus ferrooxidans SLC66.</title>
        <authorList>
            <person name="Oliveira G."/>
            <person name="Nancucheo I."/>
            <person name="Dall'Agnol H."/>
            <person name="Johnson B."/>
            <person name="Oliveira R."/>
            <person name="Nunes G.L."/>
            <person name="Tzotzos G."/>
            <person name="Orellana S.C."/>
            <person name="Salim A.C."/>
            <person name="Araujo F.M."/>
        </authorList>
    </citation>
    <scope>NUCLEOTIDE SEQUENCE [LARGE SCALE GENOMIC DNA]</scope>
    <source>
        <strain evidence="1 3">SLC66</strain>
    </source>
</reference>
<sequence length="108" mass="11845">MLGERGKTGIERSAHGDFYADILHDHANRASRLTPISGSLVQHGQRKFGAQTGYINKTTNSINGIRNVRRVYVQVPSIFDAVVILGGSLPLFGYSIAYKDQGIVQRSD</sequence>
<dbReference type="STRING" id="1765683.B2M26_14835"/>
<protein>
    <submittedName>
        <fullName evidence="2">Uncharacterized protein</fullName>
    </submittedName>
</protein>
<evidence type="ECO:0000313" key="4">
    <source>
        <dbReference type="Proteomes" id="UP000190229"/>
    </source>
</evidence>
<accession>A0A162RXL5</accession>
<organism evidence="2 4">
    <name type="scientific">Ferroacidibacillus organovorans</name>
    <dbReference type="NCBI Taxonomy" id="1765683"/>
    <lineage>
        <taxon>Bacteria</taxon>
        <taxon>Bacillati</taxon>
        <taxon>Bacillota</taxon>
        <taxon>Bacilli</taxon>
        <taxon>Bacillales</taxon>
        <taxon>Alicyclobacillaceae</taxon>
        <taxon>Ferroacidibacillus</taxon>
    </lineage>
</organism>
<gene>
    <name evidence="1" type="ORF">AYW79_14455</name>
    <name evidence="2" type="ORF">B2M26_14835</name>
</gene>
<reference evidence="2 4" key="2">
    <citation type="submission" date="2017-02" db="EMBL/GenBank/DDBJ databases">
        <title>Draft genome of Acidibacillus ferrooxidans Huett2.</title>
        <authorList>
            <person name="Schopf S."/>
        </authorList>
    </citation>
    <scope>NUCLEOTIDE SEQUENCE [LARGE SCALE GENOMIC DNA]</scope>
    <source>
        <strain evidence="2 4">Huett2</strain>
    </source>
</reference>
<evidence type="ECO:0000313" key="2">
    <source>
        <dbReference type="EMBL" id="OPG14862.1"/>
    </source>
</evidence>
<dbReference type="Proteomes" id="UP000190229">
    <property type="component" value="Unassembled WGS sequence"/>
</dbReference>
<name>A0A162RXL5_9BACL</name>
<proteinExistence type="predicted"/>
<evidence type="ECO:0000313" key="1">
    <source>
        <dbReference type="EMBL" id="OAG88364.1"/>
    </source>
</evidence>
<evidence type="ECO:0000313" key="3">
    <source>
        <dbReference type="Proteomes" id="UP000077421"/>
    </source>
</evidence>
<comment type="caution">
    <text evidence="2">The sequence shown here is derived from an EMBL/GenBank/DDBJ whole genome shotgun (WGS) entry which is preliminary data.</text>
</comment>
<dbReference type="EMBL" id="MWPS01000048">
    <property type="protein sequence ID" value="OPG14862.1"/>
    <property type="molecule type" value="Genomic_DNA"/>
</dbReference>